<dbReference type="InterPro" id="IPR016130">
    <property type="entry name" value="Tyr_Pase_AS"/>
</dbReference>
<protein>
    <submittedName>
        <fullName evidence="6">Phosphatidylinositol-3-phosphatase YMR1</fullName>
    </submittedName>
</protein>
<evidence type="ECO:0000313" key="6">
    <source>
        <dbReference type="EMBL" id="EXX75978.1"/>
    </source>
</evidence>
<accession>A0A015N9U8</accession>
<evidence type="ECO:0000256" key="4">
    <source>
        <dbReference type="SAM" id="MobiDB-lite"/>
    </source>
</evidence>
<dbReference type="HOGENOM" id="CLU_001839_0_0_1"/>
<dbReference type="GO" id="GO:0004438">
    <property type="term" value="F:phosphatidylinositol-3-phosphate phosphatase activity"/>
    <property type="evidence" value="ECO:0007669"/>
    <property type="project" value="TreeGrafter"/>
</dbReference>
<evidence type="ECO:0000256" key="2">
    <source>
        <dbReference type="PIRSR" id="PIRSR630564-1"/>
    </source>
</evidence>
<feature type="region of interest" description="Disordered" evidence="4">
    <location>
        <begin position="769"/>
        <end position="837"/>
    </location>
</feature>
<dbReference type="InterPro" id="IPR011993">
    <property type="entry name" value="PH-like_dom_sf"/>
</dbReference>
<dbReference type="GO" id="GO:0005737">
    <property type="term" value="C:cytoplasm"/>
    <property type="evidence" value="ECO:0007669"/>
    <property type="project" value="TreeGrafter"/>
</dbReference>
<dbReference type="OrthoDB" id="271628at2759"/>
<dbReference type="EMBL" id="JEMT01012333">
    <property type="protein sequence ID" value="EXX75978.1"/>
    <property type="molecule type" value="Genomic_DNA"/>
</dbReference>
<feature type="compositionally biased region" description="Polar residues" evidence="4">
    <location>
        <begin position="714"/>
        <end position="726"/>
    </location>
</feature>
<dbReference type="Gene3D" id="2.30.29.30">
    <property type="entry name" value="Pleckstrin-homology domain (PH domain)/Phosphotyrosine-binding domain (PTB)"/>
    <property type="match status" value="1"/>
</dbReference>
<dbReference type="InterPro" id="IPR030564">
    <property type="entry name" value="Myotubularin"/>
</dbReference>
<evidence type="ECO:0000259" key="5">
    <source>
        <dbReference type="PROSITE" id="PS51339"/>
    </source>
</evidence>
<dbReference type="PANTHER" id="PTHR10807">
    <property type="entry name" value="MYOTUBULARIN-RELATED"/>
    <property type="match status" value="1"/>
</dbReference>
<dbReference type="InterPro" id="IPR029021">
    <property type="entry name" value="Prot-tyrosine_phosphatase-like"/>
</dbReference>
<dbReference type="SUPFAM" id="SSF52799">
    <property type="entry name" value="(Phosphotyrosine protein) phosphatases II"/>
    <property type="match status" value="1"/>
</dbReference>
<evidence type="ECO:0000256" key="3">
    <source>
        <dbReference type="PIRSR" id="PIRSR630564-2"/>
    </source>
</evidence>
<dbReference type="GO" id="GO:0046856">
    <property type="term" value="P:phosphatidylinositol dephosphorylation"/>
    <property type="evidence" value="ECO:0007669"/>
    <property type="project" value="TreeGrafter"/>
</dbReference>
<feature type="compositionally biased region" description="Polar residues" evidence="4">
    <location>
        <begin position="568"/>
        <end position="579"/>
    </location>
</feature>
<dbReference type="Pfam" id="PF06602">
    <property type="entry name" value="Myotub-related"/>
    <property type="match status" value="1"/>
</dbReference>
<reference evidence="6 7" key="1">
    <citation type="submission" date="2014-02" db="EMBL/GenBank/DDBJ databases">
        <title>Single nucleus genome sequencing reveals high similarity among nuclei of an endomycorrhizal fungus.</title>
        <authorList>
            <person name="Lin K."/>
            <person name="Geurts R."/>
            <person name="Zhang Z."/>
            <person name="Limpens E."/>
            <person name="Saunders D.G."/>
            <person name="Mu D."/>
            <person name="Pang E."/>
            <person name="Cao H."/>
            <person name="Cha H."/>
            <person name="Lin T."/>
            <person name="Zhou Q."/>
            <person name="Shang Y."/>
            <person name="Li Y."/>
            <person name="Ivanov S."/>
            <person name="Sharma T."/>
            <person name="Velzen R.V."/>
            <person name="Ruijter N.D."/>
            <person name="Aanen D.K."/>
            <person name="Win J."/>
            <person name="Kamoun S."/>
            <person name="Bisseling T."/>
            <person name="Huang S."/>
        </authorList>
    </citation>
    <scope>NUCLEOTIDE SEQUENCE [LARGE SCALE GENOMIC DNA]</scope>
    <source>
        <strain evidence="7">DAOM197198w</strain>
    </source>
</reference>
<feature type="domain" description="Myotubularin phosphatase" evidence="5">
    <location>
        <begin position="122"/>
        <end position="544"/>
    </location>
</feature>
<comment type="caution">
    <text evidence="6">The sequence shown here is derived from an EMBL/GenBank/DDBJ whole genome shotgun (WGS) entry which is preliminary data.</text>
</comment>
<dbReference type="PROSITE" id="PS00383">
    <property type="entry name" value="TYR_PHOSPHATASE_1"/>
    <property type="match status" value="1"/>
</dbReference>
<feature type="active site" description="Phosphocysteine intermediate" evidence="2">
    <location>
        <position position="349"/>
    </location>
</feature>
<dbReference type="Pfam" id="PF21098">
    <property type="entry name" value="PH-GRAM_MTMR6-like"/>
    <property type="match status" value="1"/>
</dbReference>
<organism evidence="6 7">
    <name type="scientific">Rhizophagus irregularis (strain DAOM 197198w)</name>
    <name type="common">Glomus intraradices</name>
    <dbReference type="NCBI Taxonomy" id="1432141"/>
    <lineage>
        <taxon>Eukaryota</taxon>
        <taxon>Fungi</taxon>
        <taxon>Fungi incertae sedis</taxon>
        <taxon>Mucoromycota</taxon>
        <taxon>Glomeromycotina</taxon>
        <taxon>Glomeromycetes</taxon>
        <taxon>Glomerales</taxon>
        <taxon>Glomeraceae</taxon>
        <taxon>Rhizophagus</taxon>
    </lineage>
</organism>
<dbReference type="AlphaFoldDB" id="A0A015N9U8"/>
<dbReference type="InterPro" id="IPR010569">
    <property type="entry name" value="Myotubularin-like_Pase_dom"/>
</dbReference>
<feature type="region of interest" description="Disordered" evidence="4">
    <location>
        <begin position="686"/>
        <end position="730"/>
    </location>
</feature>
<feature type="compositionally biased region" description="Polar residues" evidence="4">
    <location>
        <begin position="795"/>
        <end position="805"/>
    </location>
</feature>
<feature type="binding site" evidence="3">
    <location>
        <begin position="285"/>
        <end position="286"/>
    </location>
    <ligand>
        <name>substrate</name>
    </ligand>
</feature>
<name>A0A015N9U8_RHIIW</name>
<feature type="binding site" evidence="3">
    <location>
        <begin position="349"/>
        <end position="355"/>
    </location>
    <ligand>
        <name>substrate</name>
    </ligand>
</feature>
<proteinExistence type="inferred from homology"/>
<comment type="similarity">
    <text evidence="1">Belongs to the protein-tyrosine phosphatase family. Non-receptor class myotubularin subfamily.</text>
</comment>
<sequence length="942" mass="106416">MDFLKITKVENVQLEKSGEVVVGTLHLTTHQMIFKYSDNKEELWISYPIIHTVERRPPTSEPRYWPLLIKCRNFIFVTISVPVEKEAIDVFDTIQKLTCISSISQLYAFYYKPEKEFRCKDGWEVYDTRKEFTRMGVFSKSSAWRFSSINENYMICPTYPYMLIVPYKISDNVLNHAAKFRSKSRIPTLSYFHHHNKATITRSSQPMVGIQKKRSIQDEKLIQAIFESNLTVLPNGRPVYGSTPHNLIIDARPTANAMANTAMGAGSENTEYYKNCERKFMGIDNIHVMRESLAKMVDTLQIADSQGLPIKKYQLDKSNWLKHISTLLVSAHVIIKTVNVNASHVLIHCSDGWDRTAQLTSISELCLDPYYRTFRGFQVLVEKEWVSFGHKFSDRSGHLSNERYFINMSNTNAAGSAFNSVQSKFYKQSHVREISPVFHQFLDCVYQLFHQNPTRFEFNEDFLVGLHYHCYSCQFGTFLLNSEKERKENHVTEKTYSVWDYFNSDRELYLNPLYCGEEEDKTSKEDMGVLYPDTKNLKYWAKLFKREDEELNGNKDEITEEKSRWRSDNSSPKSETPSIMTDPLGVMEIGGNTNNNGNGIWNNTPTMSEISVSSPIGKTTTDLDARLDPWSNNDYVNNKKEISFFEEDKESNVQDMVAYFAKTTIKNVYSNVSNVATNVVNRINLDLDSNSPSIKNSNEDSEITTPKEELVESDYNNRSSTPSTPGTPKLREMVSFGSNGNNDNEMAEVNNGIVTSSNSNGRYFPVPFLTSRKESNRNSSLPSLGIRTTPPTSPYLYTNSGSSTPIYEKQEKQSSPISFLTNGNDGGGGSPSSKSKINGLNVVNGLNELEKSLMLATNTSINPSGLGLGLNFGSDNNSSDSSNSASRTNSLGANVSLGGSDTNSRNNSPLSTPIQNSPSILKPQDKMKELPHPLYNDPLSSP</sequence>
<dbReference type="Proteomes" id="UP000022910">
    <property type="component" value="Unassembled WGS sequence"/>
</dbReference>
<dbReference type="InterPro" id="IPR048994">
    <property type="entry name" value="PH-GRAM_MTMR6-9"/>
</dbReference>
<dbReference type="STRING" id="1432141.A0A015N9U8"/>
<feature type="region of interest" description="Disordered" evidence="4">
    <location>
        <begin position="875"/>
        <end position="942"/>
    </location>
</feature>
<gene>
    <name evidence="6" type="ORF">RirG_037140</name>
</gene>
<feature type="compositionally biased region" description="Polar residues" evidence="4">
    <location>
        <begin position="687"/>
        <end position="696"/>
    </location>
</feature>
<dbReference type="GO" id="GO:0016020">
    <property type="term" value="C:membrane"/>
    <property type="evidence" value="ECO:0007669"/>
    <property type="project" value="TreeGrafter"/>
</dbReference>
<feature type="compositionally biased region" description="Low complexity" evidence="4">
    <location>
        <begin position="875"/>
        <end position="892"/>
    </location>
</feature>
<feature type="region of interest" description="Disordered" evidence="4">
    <location>
        <begin position="554"/>
        <end position="583"/>
    </location>
</feature>
<feature type="compositionally biased region" description="Basic and acidic residues" evidence="4">
    <location>
        <begin position="554"/>
        <end position="567"/>
    </location>
</feature>
<dbReference type="PANTHER" id="PTHR10807:SF128">
    <property type="entry name" value="PHOSPHATIDYLINOSITOL-3,5-BISPHOSPHATE 3-PHOSPHATASE"/>
    <property type="match status" value="1"/>
</dbReference>
<dbReference type="SMR" id="A0A015N9U8"/>
<keyword evidence="7" id="KW-1185">Reference proteome</keyword>
<feature type="compositionally biased region" description="Polar residues" evidence="4">
    <location>
        <begin position="897"/>
        <end position="919"/>
    </location>
</feature>
<evidence type="ECO:0000256" key="1">
    <source>
        <dbReference type="ARBA" id="ARBA00007471"/>
    </source>
</evidence>
<evidence type="ECO:0000313" key="7">
    <source>
        <dbReference type="Proteomes" id="UP000022910"/>
    </source>
</evidence>
<dbReference type="PROSITE" id="PS51339">
    <property type="entry name" value="PPASE_MYOTUBULARIN"/>
    <property type="match status" value="1"/>
</dbReference>
<dbReference type="SUPFAM" id="SSF50729">
    <property type="entry name" value="PH domain-like"/>
    <property type="match status" value="1"/>
</dbReference>